<dbReference type="GO" id="GO:0016020">
    <property type="term" value="C:membrane"/>
    <property type="evidence" value="ECO:0007669"/>
    <property type="project" value="TreeGrafter"/>
</dbReference>
<protein>
    <submittedName>
        <fullName evidence="3">Long-chain-fatty-acid--CoA ligase 6</fullName>
    </submittedName>
</protein>
<feature type="domain" description="AMP-dependent synthetase/ligase" evidence="2">
    <location>
        <begin position="100"/>
        <end position="503"/>
    </location>
</feature>
<comment type="caution">
    <text evidence="3">The sequence shown here is derived from an EMBL/GenBank/DDBJ whole genome shotgun (WGS) entry which is preliminary data.</text>
</comment>
<evidence type="ECO:0000313" key="4">
    <source>
        <dbReference type="Proteomes" id="UP001194580"/>
    </source>
</evidence>
<reference evidence="3" key="1">
    <citation type="journal article" date="2020" name="Fungal Divers.">
        <title>Resolving the Mortierellaceae phylogeny through synthesis of multi-gene phylogenetics and phylogenomics.</title>
        <authorList>
            <person name="Vandepol N."/>
            <person name="Liber J."/>
            <person name="Desiro A."/>
            <person name="Na H."/>
            <person name="Kennedy M."/>
            <person name="Barry K."/>
            <person name="Grigoriev I.V."/>
            <person name="Miller A.N."/>
            <person name="O'Donnell K."/>
            <person name="Stajich J.E."/>
            <person name="Bonito G."/>
        </authorList>
    </citation>
    <scope>NUCLEOTIDE SEQUENCE</scope>
    <source>
        <strain evidence="3">NRRL 28262</strain>
    </source>
</reference>
<proteinExistence type="predicted"/>
<gene>
    <name evidence="3" type="primary">ACSL6</name>
    <name evidence="3" type="ORF">BGZ95_009933</name>
</gene>
<keyword evidence="3" id="KW-0436">Ligase</keyword>
<dbReference type="EMBL" id="JAAAIL010000625">
    <property type="protein sequence ID" value="KAG0274287.1"/>
    <property type="molecule type" value="Genomic_DNA"/>
</dbReference>
<dbReference type="PANTHER" id="PTHR43272">
    <property type="entry name" value="LONG-CHAIN-FATTY-ACID--COA LIGASE"/>
    <property type="match status" value="1"/>
</dbReference>
<evidence type="ECO:0000313" key="3">
    <source>
        <dbReference type="EMBL" id="KAG0274287.1"/>
    </source>
</evidence>
<dbReference type="AlphaFoldDB" id="A0AAD4H5B6"/>
<organism evidence="3 4">
    <name type="scientific">Linnemannia exigua</name>
    <dbReference type="NCBI Taxonomy" id="604196"/>
    <lineage>
        <taxon>Eukaryota</taxon>
        <taxon>Fungi</taxon>
        <taxon>Fungi incertae sedis</taxon>
        <taxon>Mucoromycota</taxon>
        <taxon>Mortierellomycotina</taxon>
        <taxon>Mortierellomycetes</taxon>
        <taxon>Mortierellales</taxon>
        <taxon>Mortierellaceae</taxon>
        <taxon>Linnemannia</taxon>
    </lineage>
</organism>
<dbReference type="Gene3D" id="3.40.50.12780">
    <property type="entry name" value="N-terminal domain of ligase-like"/>
    <property type="match status" value="1"/>
</dbReference>
<name>A0AAD4H5B6_9FUNG</name>
<dbReference type="GO" id="GO:0005783">
    <property type="term" value="C:endoplasmic reticulum"/>
    <property type="evidence" value="ECO:0007669"/>
    <property type="project" value="TreeGrafter"/>
</dbReference>
<feature type="region of interest" description="Disordered" evidence="1">
    <location>
        <begin position="539"/>
        <end position="558"/>
    </location>
</feature>
<evidence type="ECO:0000256" key="1">
    <source>
        <dbReference type="SAM" id="MobiDB-lite"/>
    </source>
</evidence>
<dbReference type="InterPro" id="IPR000873">
    <property type="entry name" value="AMP-dep_synth/lig_dom"/>
</dbReference>
<dbReference type="InterPro" id="IPR042099">
    <property type="entry name" value="ANL_N_sf"/>
</dbReference>
<dbReference type="PANTHER" id="PTHR43272:SF11">
    <property type="entry name" value="AMP-DEPENDENT SYNTHETASE_LIGASE DOMAIN-CONTAINING PROTEIN"/>
    <property type="match status" value="1"/>
</dbReference>
<dbReference type="SUPFAM" id="SSF56801">
    <property type="entry name" value="Acetyl-CoA synthetase-like"/>
    <property type="match status" value="1"/>
</dbReference>
<accession>A0AAD4H5B6</accession>
<dbReference type="Pfam" id="PF00501">
    <property type="entry name" value="AMP-binding"/>
    <property type="match status" value="1"/>
</dbReference>
<sequence length="558" mass="60790">MEVDALTIVLTIAIAVVFALIQFNKSEPDIHPLLLEQQASVAPLRGEKESAVHRAKSVPAGSILVKAPLERIKTLYDVWQNGLEANPTGRCLMYMLQNQFSYVTESYEHVDKRIAGFGTGFITETNLKPGTETPVGIYAPYSQESFIAQQAFYRYGFVAVPIHDLRSSELLIEIANQTKMKAIVVAQKALPLLLQSLKDCSSIKTIFVAAIYISEEQKRIATQHGARILKFAEVEYNGCVGTLEAVKPEPSDIAMINFNTKSTSLSKGVVLTHANLVAAMTGFTGSLPGAKKFTSKDRLLSHFTNGDVIGTWMTSAMIFAGGSIVFPSGLMKNVLHDSQATTPTIFASTPIILEKIHEALDTTYGAGSSFKKAFASKLALLDAGRVTTTSLWDFIGLGEVRSRLGGKVRLVVTTNPTKPETLKYIRAAMGIHVMTTYGRTETSGIVTSRNMFDYSNDAHLGAPVSCNEVKLVDDPEGRYTSNDQPNPRGEILVRGPNVMKGYFKKPNATAVSLDSDGWFHTGEWGSFNGNGTLEVLGKRKKVKTDKGVSSPAHEEPKE</sequence>
<dbReference type="GO" id="GO:0004467">
    <property type="term" value="F:long-chain fatty acid-CoA ligase activity"/>
    <property type="evidence" value="ECO:0007669"/>
    <property type="project" value="TreeGrafter"/>
</dbReference>
<keyword evidence="4" id="KW-1185">Reference proteome</keyword>
<evidence type="ECO:0000259" key="2">
    <source>
        <dbReference type="Pfam" id="PF00501"/>
    </source>
</evidence>
<dbReference type="Proteomes" id="UP001194580">
    <property type="component" value="Unassembled WGS sequence"/>
</dbReference>